<reference evidence="11 12" key="1">
    <citation type="submission" date="2020-12" db="EMBL/GenBank/DDBJ databases">
        <title>Metabolic potential, ecology and presence of endohyphal bacteria is reflected in genomic diversity of Mucoromycotina.</title>
        <authorList>
            <person name="Muszewska A."/>
            <person name="Okrasinska A."/>
            <person name="Steczkiewicz K."/>
            <person name="Drgas O."/>
            <person name="Orlowska M."/>
            <person name="Perlinska-Lenart U."/>
            <person name="Aleksandrzak-Piekarczyk T."/>
            <person name="Szatraj K."/>
            <person name="Zielenkiewicz U."/>
            <person name="Pilsyk S."/>
            <person name="Malc E."/>
            <person name="Mieczkowski P."/>
            <person name="Kruszewska J.S."/>
            <person name="Biernat P."/>
            <person name="Pawlowska J."/>
        </authorList>
    </citation>
    <scope>NUCLEOTIDE SEQUENCE [LARGE SCALE GENOMIC DNA]</scope>
    <source>
        <strain evidence="11 12">CBS 142.35</strain>
    </source>
</reference>
<comment type="caution">
    <text evidence="11">The sequence shown here is derived from an EMBL/GenBank/DDBJ whole genome shotgun (WGS) entry which is preliminary data.</text>
</comment>
<keyword evidence="10" id="KW-0732">Signal</keyword>
<protein>
    <recommendedName>
        <fullName evidence="4 7">Arabinan endo-1,5-alpha-L-arabinosidase</fullName>
        <ecNumber evidence="4 7">3.2.1.99</ecNumber>
    </recommendedName>
</protein>
<evidence type="ECO:0000256" key="9">
    <source>
        <dbReference type="PIRSR" id="PIRSR606710-2"/>
    </source>
</evidence>
<dbReference type="Proteomes" id="UP000646827">
    <property type="component" value="Unassembled WGS sequence"/>
</dbReference>
<evidence type="ECO:0000256" key="5">
    <source>
        <dbReference type="ARBA" id="ARBA00022801"/>
    </source>
</evidence>
<dbReference type="SUPFAM" id="SSF75005">
    <property type="entry name" value="Arabinanase/levansucrase/invertase"/>
    <property type="match status" value="1"/>
</dbReference>
<dbReference type="Pfam" id="PF04616">
    <property type="entry name" value="Glyco_hydro_43"/>
    <property type="match status" value="1"/>
</dbReference>
<evidence type="ECO:0000256" key="8">
    <source>
        <dbReference type="PIRSR" id="PIRSR606710-1"/>
    </source>
</evidence>
<name>A0A8H7RXB5_9FUNG</name>
<keyword evidence="12" id="KW-1185">Reference proteome</keyword>
<dbReference type="InterPro" id="IPR023296">
    <property type="entry name" value="Glyco_hydro_beta-prop_sf"/>
</dbReference>
<dbReference type="InterPro" id="IPR006710">
    <property type="entry name" value="Glyco_hydro_43"/>
</dbReference>
<accession>A0A8H7RXB5</accession>
<dbReference type="PANTHER" id="PTHR43301:SF3">
    <property type="entry name" value="ARABINAN ENDO-1,5-ALPHA-L-ARABINOSIDASE A-RELATED"/>
    <property type="match status" value="1"/>
</dbReference>
<dbReference type="PIRSF" id="PIRSF026534">
    <property type="entry name" value="Endo_alpha-L-arabinosidase"/>
    <property type="match status" value="1"/>
</dbReference>
<comment type="pathway">
    <text evidence="2 7">Glycan metabolism; L-arabinan degradation.</text>
</comment>
<dbReference type="GO" id="GO:0031222">
    <property type="term" value="P:arabinan catabolic process"/>
    <property type="evidence" value="ECO:0007669"/>
    <property type="project" value="UniProtKB-UniPathway"/>
</dbReference>
<dbReference type="InterPro" id="IPR050727">
    <property type="entry name" value="GH43_arabinanases"/>
</dbReference>
<dbReference type="AlphaFoldDB" id="A0A8H7RXB5"/>
<feature type="active site" description="Proton acceptor" evidence="8">
    <location>
        <position position="35"/>
    </location>
</feature>
<dbReference type="UniPathway" id="UPA00667"/>
<comment type="similarity">
    <text evidence="3 7">Belongs to the glycosyl hydrolase 43 family.</text>
</comment>
<evidence type="ECO:0000313" key="11">
    <source>
        <dbReference type="EMBL" id="KAG2218749.1"/>
    </source>
</evidence>
<feature type="active site" description="Proton donor" evidence="8">
    <location>
        <position position="203"/>
    </location>
</feature>
<evidence type="ECO:0000256" key="2">
    <source>
        <dbReference type="ARBA" id="ARBA00004834"/>
    </source>
</evidence>
<keyword evidence="5 7" id="KW-0378">Hydrolase</keyword>
<keyword evidence="6 7" id="KW-0326">Glycosidase</keyword>
<evidence type="ECO:0000256" key="10">
    <source>
        <dbReference type="SAM" id="SignalP"/>
    </source>
</evidence>
<comment type="catalytic activity">
    <reaction evidence="1 7">
        <text>Endohydrolysis of (1-&gt;5)-alpha-arabinofuranosidic linkages in (1-&gt;5)-arabinans.</text>
        <dbReference type="EC" id="3.2.1.99"/>
    </reaction>
</comment>
<feature type="chain" id="PRO_5034996476" description="Arabinan endo-1,5-alpha-L-arabinosidase" evidence="10">
    <location>
        <begin position="24"/>
        <end position="328"/>
    </location>
</feature>
<evidence type="ECO:0000256" key="1">
    <source>
        <dbReference type="ARBA" id="ARBA00000375"/>
    </source>
</evidence>
<evidence type="ECO:0000313" key="12">
    <source>
        <dbReference type="Proteomes" id="UP000646827"/>
    </source>
</evidence>
<dbReference type="OrthoDB" id="195678at2759"/>
<feature type="signal peptide" evidence="10">
    <location>
        <begin position="1"/>
        <end position="23"/>
    </location>
</feature>
<evidence type="ECO:0000256" key="6">
    <source>
        <dbReference type="ARBA" id="ARBA00023295"/>
    </source>
</evidence>
<dbReference type="EMBL" id="JAEPRB010000212">
    <property type="protein sequence ID" value="KAG2218749.1"/>
    <property type="molecule type" value="Genomic_DNA"/>
</dbReference>
<evidence type="ECO:0000256" key="3">
    <source>
        <dbReference type="ARBA" id="ARBA00009865"/>
    </source>
</evidence>
<dbReference type="GO" id="GO:0046558">
    <property type="term" value="F:arabinan endo-1,5-alpha-L-arabinosidase activity"/>
    <property type="evidence" value="ECO:0007669"/>
    <property type="project" value="UniProtKB-EC"/>
</dbReference>
<evidence type="ECO:0000256" key="4">
    <source>
        <dbReference type="ARBA" id="ARBA00012586"/>
    </source>
</evidence>
<dbReference type="PANTHER" id="PTHR43301">
    <property type="entry name" value="ARABINAN ENDO-1,5-ALPHA-L-ARABINOSIDASE"/>
    <property type="match status" value="1"/>
</dbReference>
<sequence>MFINKLKLSVFIFGTYFTGNALGAWKMGGDISCHDPTIIQESDRWYAFCTGEGIQVLTTENGGDTWVRAPQVFLNKPSWWGSTVPGQAGLDVWAPDLEVFNGRTYLFYSISTFGKQNSAIGLASAASIGAGSWKDEGVVLTSKEGDGYNAIDPNLVIDQSGKPWLAFGSFWTGLKIVALNPSTMRPTGDIYSIAARSSSSAIEAPSITYHDGYYYLFASIDKCCSGVASTYKIVVSRSKNINGPYVDKDGMTISFYLTASSDSNCFFYYIRIFKGGSLFDTGNERWIGPGGEDVSGSVIARHAYDAEDNGTSKLLVSPLRWSNGWPTY</sequence>
<dbReference type="InterPro" id="IPR016840">
    <property type="entry name" value="Glyco_hydro_43_endo_a_Ara-ase"/>
</dbReference>
<organism evidence="11 12">
    <name type="scientific">Circinella minor</name>
    <dbReference type="NCBI Taxonomy" id="1195481"/>
    <lineage>
        <taxon>Eukaryota</taxon>
        <taxon>Fungi</taxon>
        <taxon>Fungi incertae sedis</taxon>
        <taxon>Mucoromycota</taxon>
        <taxon>Mucoromycotina</taxon>
        <taxon>Mucoromycetes</taxon>
        <taxon>Mucorales</taxon>
        <taxon>Lichtheimiaceae</taxon>
        <taxon>Circinella</taxon>
    </lineage>
</organism>
<gene>
    <name evidence="11" type="ORF">INT45_003067</name>
</gene>
<proteinExistence type="inferred from homology"/>
<dbReference type="EC" id="3.2.1.99" evidence="4 7"/>
<evidence type="ECO:0000256" key="7">
    <source>
        <dbReference type="PIRNR" id="PIRNR026534"/>
    </source>
</evidence>
<dbReference type="Gene3D" id="2.115.10.20">
    <property type="entry name" value="Glycosyl hydrolase domain, family 43"/>
    <property type="match status" value="1"/>
</dbReference>
<feature type="site" description="Important for catalytic activity, responsible for pKa modulation of the active site Glu and correct orientation of both the proton donor and substrate" evidence="9">
    <location>
        <position position="152"/>
    </location>
</feature>